<keyword evidence="2" id="KW-1185">Reference proteome</keyword>
<evidence type="ECO:0000313" key="2">
    <source>
        <dbReference type="Proteomes" id="UP000000718"/>
    </source>
</evidence>
<sequence>MLELIKSYISDYDALKEIAERCLTTERWNGNVPLILLDAAITSVGVNYFQVVVPKVREFEKEFIKTGKVNSLSNLANFNYEEAFHIWKNRRSWQVAKEIAKYLSTLSNNDKEALRTWAKSSSLSNWKSDPIGKIKGVGLITYQYLRMMGGIDTVMPDKIVKRVINEILIKAGEKPLYDDIAFIHKVETLAKQTGYREVELCFMTWFKDNSERIPQMP</sequence>
<dbReference type="HOGENOM" id="CLU_1318483_0_0_0"/>
<organism evidence="1 2">
    <name type="scientific">Thermodesulfovibrio yellowstonii (strain ATCC 51303 / DSM 11347 / YP87)</name>
    <dbReference type="NCBI Taxonomy" id="289376"/>
    <lineage>
        <taxon>Bacteria</taxon>
        <taxon>Pseudomonadati</taxon>
        <taxon>Nitrospirota</taxon>
        <taxon>Thermodesulfovibrionia</taxon>
        <taxon>Thermodesulfovibrionales</taxon>
        <taxon>Thermodesulfovibrionaceae</taxon>
        <taxon>Thermodesulfovibrio</taxon>
    </lineage>
</organism>
<dbReference type="Proteomes" id="UP000000718">
    <property type="component" value="Chromosome"/>
</dbReference>
<dbReference type="EMBL" id="CP001147">
    <property type="protein sequence ID" value="ACI20368.1"/>
    <property type="molecule type" value="Genomic_DNA"/>
</dbReference>
<dbReference type="AlphaFoldDB" id="B5YKA0"/>
<protein>
    <submittedName>
        <fullName evidence="1">Uncharacterized protein</fullName>
    </submittedName>
</protein>
<reference evidence="1 2" key="2">
    <citation type="journal article" date="2015" name="Genome Announc.">
        <title>Genome Sequence of the Sulfate-Reducing Thermophilic Bacterium Thermodesulfovibrio yellowstonii Strain DSM 11347T (Phylum Nitrospirae).</title>
        <authorList>
            <person name="Bhatnagar S."/>
            <person name="Badger J.H."/>
            <person name="Madupu R."/>
            <person name="Khouri H.M."/>
            <person name="O'Connor E.M."/>
            <person name="Robb F.T."/>
            <person name="Ward N.L."/>
            <person name="Eisen J.A."/>
        </authorList>
    </citation>
    <scope>NUCLEOTIDE SEQUENCE [LARGE SCALE GENOMIC DNA]</scope>
    <source>
        <strain evidence="2">ATCC 51303 / DSM 11347 / YP87</strain>
    </source>
</reference>
<dbReference type="KEGG" id="tye:THEYE_A0824"/>
<dbReference type="RefSeq" id="WP_012545105.1">
    <property type="nucleotide sequence ID" value="NC_011296.1"/>
</dbReference>
<name>B5YKA0_THEYD</name>
<dbReference type="EnsemblBacteria" id="ACI20368">
    <property type="protein sequence ID" value="ACI20368"/>
    <property type="gene ID" value="THEYE_A0824"/>
</dbReference>
<dbReference type="PATRIC" id="fig|289376.4.peg.814"/>
<reference evidence="2" key="1">
    <citation type="submission" date="2008-08" db="EMBL/GenBank/DDBJ databases">
        <title>The complete genome sequence of Thermodesulfovibrio yellowstonii strain ATCC 51303 / DSM 11347 / YP87.</title>
        <authorList>
            <person name="Dodson R.J."/>
            <person name="Durkin A.S."/>
            <person name="Wu M."/>
            <person name="Eisen J."/>
            <person name="Sutton G."/>
        </authorList>
    </citation>
    <scope>NUCLEOTIDE SEQUENCE [LARGE SCALE GENOMIC DNA]</scope>
    <source>
        <strain evidence="2">ATCC 51303 / DSM 11347 / YP87</strain>
    </source>
</reference>
<dbReference type="InParanoid" id="B5YKA0"/>
<evidence type="ECO:0000313" key="1">
    <source>
        <dbReference type="EMBL" id="ACI20368.1"/>
    </source>
</evidence>
<accession>B5YKA0</accession>
<proteinExistence type="predicted"/>
<dbReference type="OrthoDB" id="9786715at2"/>
<gene>
    <name evidence="1" type="ordered locus">THEYE_A0824</name>
</gene>